<feature type="domain" description="LIM zinc-binding" evidence="11">
    <location>
        <begin position="408"/>
        <end position="466"/>
    </location>
</feature>
<dbReference type="Gene3D" id="2.30.42.10">
    <property type="match status" value="1"/>
</dbReference>
<dbReference type="InterPro" id="IPR036034">
    <property type="entry name" value="PDZ_sf"/>
</dbReference>
<evidence type="ECO:0000259" key="12">
    <source>
        <dbReference type="PROSITE" id="PS50106"/>
    </source>
</evidence>
<dbReference type="InterPro" id="IPR050604">
    <property type="entry name" value="PDZ-LIM_domain"/>
</dbReference>
<dbReference type="GO" id="GO:0030018">
    <property type="term" value="C:Z disc"/>
    <property type="evidence" value="ECO:0007669"/>
    <property type="project" value="TreeGrafter"/>
</dbReference>
<dbReference type="SMART" id="SM00735">
    <property type="entry name" value="ZM"/>
    <property type="match status" value="1"/>
</dbReference>
<keyword evidence="4 9" id="KW-0479">Metal-binding</keyword>
<dbReference type="Gene3D" id="2.10.110.10">
    <property type="entry name" value="Cysteine Rich Protein"/>
    <property type="match status" value="4"/>
</dbReference>
<dbReference type="PROSITE" id="PS00478">
    <property type="entry name" value="LIM_DOMAIN_1"/>
    <property type="match status" value="1"/>
</dbReference>
<evidence type="ECO:0000256" key="6">
    <source>
        <dbReference type="ARBA" id="ARBA00022833"/>
    </source>
</evidence>
<dbReference type="OrthoDB" id="5911912at2759"/>
<feature type="region of interest" description="Disordered" evidence="10">
    <location>
        <begin position="177"/>
        <end position="224"/>
    </location>
</feature>
<evidence type="ECO:0000256" key="10">
    <source>
        <dbReference type="SAM" id="MobiDB-lite"/>
    </source>
</evidence>
<gene>
    <name evidence="13" type="ORF">KQP761_LOCUS10317</name>
    <name evidence="14" type="ORF">MBJ925_LOCUS27014</name>
</gene>
<dbReference type="EMBL" id="CAJNOW010004388">
    <property type="protein sequence ID" value="CAF1415138.1"/>
    <property type="molecule type" value="Genomic_DNA"/>
</dbReference>
<dbReference type="Pfam" id="PF00412">
    <property type="entry name" value="LIM"/>
    <property type="match status" value="3"/>
</dbReference>
<protein>
    <recommendedName>
        <fullName evidence="16">PDZ and LIM domain protein Zasp</fullName>
    </recommendedName>
</protein>
<evidence type="ECO:0000313" key="15">
    <source>
        <dbReference type="Proteomes" id="UP000663834"/>
    </source>
</evidence>
<keyword evidence="6 9" id="KW-0862">Zinc</keyword>
<dbReference type="SUPFAM" id="SSF57716">
    <property type="entry name" value="Glucocorticoid receptor-like (DNA-binding domain)"/>
    <property type="match status" value="2"/>
</dbReference>
<dbReference type="GO" id="GO:0005912">
    <property type="term" value="C:adherens junction"/>
    <property type="evidence" value="ECO:0007669"/>
    <property type="project" value="TreeGrafter"/>
</dbReference>
<evidence type="ECO:0000256" key="9">
    <source>
        <dbReference type="PROSITE-ProRule" id="PRU00125"/>
    </source>
</evidence>
<dbReference type="InterPro" id="IPR006643">
    <property type="entry name" value="Zasp-like_motif"/>
</dbReference>
<dbReference type="SUPFAM" id="SSF50156">
    <property type="entry name" value="PDZ domain-like"/>
    <property type="match status" value="1"/>
</dbReference>
<keyword evidence="7" id="KW-0965">Cell junction</keyword>
<dbReference type="SMART" id="SM00228">
    <property type="entry name" value="PDZ"/>
    <property type="match status" value="1"/>
</dbReference>
<evidence type="ECO:0000256" key="8">
    <source>
        <dbReference type="ARBA" id="ARBA00023038"/>
    </source>
</evidence>
<sequence length="468" mass="52395">MSTYTMLHVTIQRDSNSVSWGFRMAGGRDHGCPLQIQAVNPNSLGERCGMRANDYILRIGQISAEFLQHQEAHELIKRQSNVLDLILQRGAVPTTADYNSRANFPTYQPAQHRPPAHVVPQPQYQPPPQHHSSQIPMPISHNRVVISSTSNTPIGLYSAENIKDTIERTLKSIDIASDHHTEQSKSVNNYQPVSSHSMPKPIPYDESHQQPSSIPHVSPAKPITTENASINKNSQEAAVIGPRIFKKGIKGSASLNPNDNINQVAICYSCGIRIRGPFISAMDRCYCVEHFTCSRCSTNLMECGFVEENGKLCCEFDFEQYLAPFCAKCGHKILKECIHALEKTWHPECFVCTACQREIGNGSFHVKEGHPYCINDYQRMFQVKCSGCEFPIEPGDKYLEAMGGTYHAECFTCTVSCDKYLEAMGGTYHAECFTCTLCQVSLDGEAFVAKNNKPYCRQHGRPTFTRFN</sequence>
<dbReference type="InterPro" id="IPR001478">
    <property type="entry name" value="PDZ"/>
</dbReference>
<keyword evidence="3" id="KW-0963">Cytoplasm</keyword>
<comment type="caution">
    <text evidence="13">The sequence shown here is derived from an EMBL/GenBank/DDBJ whole genome shotgun (WGS) entry which is preliminary data.</text>
</comment>
<dbReference type="Proteomes" id="UP000663834">
    <property type="component" value="Unassembled WGS sequence"/>
</dbReference>
<dbReference type="PANTHER" id="PTHR24214">
    <property type="entry name" value="PDZ AND LIM DOMAIN PROTEIN ZASP"/>
    <property type="match status" value="1"/>
</dbReference>
<dbReference type="EMBL" id="CAJNRE010014394">
    <property type="protein sequence ID" value="CAF2127512.1"/>
    <property type="molecule type" value="Genomic_DNA"/>
</dbReference>
<evidence type="ECO:0000256" key="1">
    <source>
        <dbReference type="ARBA" id="ARBA00004282"/>
    </source>
</evidence>
<dbReference type="GO" id="GO:0061061">
    <property type="term" value="P:muscle structure development"/>
    <property type="evidence" value="ECO:0007669"/>
    <property type="project" value="TreeGrafter"/>
</dbReference>
<dbReference type="GO" id="GO:0046872">
    <property type="term" value="F:metal ion binding"/>
    <property type="evidence" value="ECO:0007669"/>
    <property type="project" value="UniProtKB-KW"/>
</dbReference>
<evidence type="ECO:0000256" key="7">
    <source>
        <dbReference type="ARBA" id="ARBA00022949"/>
    </source>
</evidence>
<evidence type="ECO:0008006" key="16">
    <source>
        <dbReference type="Google" id="ProtNLM"/>
    </source>
</evidence>
<feature type="domain" description="LIM zinc-binding" evidence="11">
    <location>
        <begin position="324"/>
        <end position="383"/>
    </location>
</feature>
<dbReference type="InterPro" id="IPR001781">
    <property type="entry name" value="Znf_LIM"/>
</dbReference>
<feature type="compositionally biased region" description="Polar residues" evidence="10">
    <location>
        <begin position="184"/>
        <end position="197"/>
    </location>
</feature>
<accession>A0A815M6H8</accession>
<dbReference type="CDD" id="cd23068">
    <property type="entry name" value="PDZ_ZASP52-like"/>
    <property type="match status" value="1"/>
</dbReference>
<feature type="domain" description="PDZ" evidence="12">
    <location>
        <begin position="8"/>
        <end position="91"/>
    </location>
</feature>
<dbReference type="GO" id="GO:0031941">
    <property type="term" value="C:filamentous actin"/>
    <property type="evidence" value="ECO:0007669"/>
    <property type="project" value="TreeGrafter"/>
</dbReference>
<dbReference type="PROSITE" id="PS50106">
    <property type="entry name" value="PDZ"/>
    <property type="match status" value="1"/>
</dbReference>
<reference evidence="13" key="1">
    <citation type="submission" date="2021-02" db="EMBL/GenBank/DDBJ databases">
        <authorList>
            <person name="Nowell W R."/>
        </authorList>
    </citation>
    <scope>NUCLEOTIDE SEQUENCE</scope>
</reference>
<dbReference type="GO" id="GO:0051371">
    <property type="term" value="F:muscle alpha-actinin binding"/>
    <property type="evidence" value="ECO:0007669"/>
    <property type="project" value="TreeGrafter"/>
</dbReference>
<keyword evidence="8 9" id="KW-0440">LIM domain</keyword>
<dbReference type="FunFam" id="2.10.110.10:FF:000008">
    <property type="entry name" value="Paxillin isoform 1"/>
    <property type="match status" value="1"/>
</dbReference>
<evidence type="ECO:0000256" key="3">
    <source>
        <dbReference type="ARBA" id="ARBA00022490"/>
    </source>
</evidence>
<dbReference type="GO" id="GO:0001725">
    <property type="term" value="C:stress fiber"/>
    <property type="evidence" value="ECO:0007669"/>
    <property type="project" value="TreeGrafter"/>
</dbReference>
<dbReference type="GO" id="GO:0003779">
    <property type="term" value="F:actin binding"/>
    <property type="evidence" value="ECO:0007669"/>
    <property type="project" value="TreeGrafter"/>
</dbReference>
<evidence type="ECO:0000313" key="14">
    <source>
        <dbReference type="EMBL" id="CAF2127512.1"/>
    </source>
</evidence>
<feature type="region of interest" description="Disordered" evidence="10">
    <location>
        <begin position="107"/>
        <end position="132"/>
    </location>
</feature>
<evidence type="ECO:0000313" key="13">
    <source>
        <dbReference type="EMBL" id="CAF1415138.1"/>
    </source>
</evidence>
<evidence type="ECO:0000256" key="2">
    <source>
        <dbReference type="ARBA" id="ARBA00004496"/>
    </source>
</evidence>
<comment type="subcellular location">
    <subcellularLocation>
        <location evidence="1">Cell junction</location>
    </subcellularLocation>
    <subcellularLocation>
        <location evidence="2">Cytoplasm</location>
    </subcellularLocation>
</comment>
<dbReference type="GO" id="GO:0030036">
    <property type="term" value="P:actin cytoskeleton organization"/>
    <property type="evidence" value="ECO:0007669"/>
    <property type="project" value="TreeGrafter"/>
</dbReference>
<dbReference type="SMART" id="SM00132">
    <property type="entry name" value="LIM"/>
    <property type="match status" value="3"/>
</dbReference>
<name>A0A815M6H8_9BILA</name>
<organism evidence="13 15">
    <name type="scientific">Rotaria magnacalcarata</name>
    <dbReference type="NCBI Taxonomy" id="392030"/>
    <lineage>
        <taxon>Eukaryota</taxon>
        <taxon>Metazoa</taxon>
        <taxon>Spiralia</taxon>
        <taxon>Gnathifera</taxon>
        <taxon>Rotifera</taxon>
        <taxon>Eurotatoria</taxon>
        <taxon>Bdelloidea</taxon>
        <taxon>Philodinida</taxon>
        <taxon>Philodinidae</taxon>
        <taxon>Rotaria</taxon>
    </lineage>
</organism>
<evidence type="ECO:0000256" key="4">
    <source>
        <dbReference type="ARBA" id="ARBA00022723"/>
    </source>
</evidence>
<evidence type="ECO:0000259" key="11">
    <source>
        <dbReference type="PROSITE" id="PS50023"/>
    </source>
</evidence>
<evidence type="ECO:0000256" key="5">
    <source>
        <dbReference type="ARBA" id="ARBA00022737"/>
    </source>
</evidence>
<dbReference type="Pfam" id="PF00595">
    <property type="entry name" value="PDZ"/>
    <property type="match status" value="1"/>
</dbReference>
<proteinExistence type="predicted"/>
<dbReference type="PANTHER" id="PTHR24214:SF38">
    <property type="entry name" value="PDZ AND LIM DOMAIN PROTEIN ZASP-RELATED"/>
    <property type="match status" value="1"/>
</dbReference>
<dbReference type="PROSITE" id="PS50023">
    <property type="entry name" value="LIM_DOMAIN_2"/>
    <property type="match status" value="2"/>
</dbReference>
<dbReference type="AlphaFoldDB" id="A0A815M6H8"/>
<dbReference type="Proteomes" id="UP000663824">
    <property type="component" value="Unassembled WGS sequence"/>
</dbReference>
<keyword evidence="5" id="KW-0677">Repeat</keyword>